<proteinExistence type="inferred from homology"/>
<dbReference type="GO" id="GO:0016651">
    <property type="term" value="F:oxidoreductase activity, acting on NAD(P)H"/>
    <property type="evidence" value="ECO:0007669"/>
    <property type="project" value="InterPro"/>
</dbReference>
<dbReference type="Gene3D" id="3.40.50.720">
    <property type="entry name" value="NAD(P)-binding Rossmann-like Domain"/>
    <property type="match status" value="1"/>
</dbReference>
<dbReference type="SUPFAM" id="SSF51735">
    <property type="entry name" value="NAD(P)-binding Rossmann-fold domains"/>
    <property type="match status" value="1"/>
</dbReference>
<dbReference type="Pfam" id="PF08240">
    <property type="entry name" value="ADH_N"/>
    <property type="match status" value="1"/>
</dbReference>
<reference evidence="4 5" key="1">
    <citation type="submission" date="2023-01" db="EMBL/GenBank/DDBJ databases">
        <title>Analysis of 21 Apiospora genomes using comparative genomics revels a genus with tremendous synthesis potential of carbohydrate active enzymes and secondary metabolites.</title>
        <authorList>
            <person name="Sorensen T."/>
        </authorList>
    </citation>
    <scope>NUCLEOTIDE SEQUENCE [LARGE SCALE GENOMIC DNA]</scope>
    <source>
        <strain evidence="4 5">CBS 117206</strain>
    </source>
</reference>
<sequence length="364" mass="39236">MATMRAVRTRKDLGQAVLVDDAEIPSVAAYPDHVLVKPSYVGINHCDYFTVDHPFIFQPEINLGSEFCGKVVDIGAHCQGIRKIGERVAGCTFTCASAMPYAGCHADYFLIKGDTLLLVDNMGDQILEEQAAGLGVAFSTVFQTMYHLMKLPFPSLEDWAVETEPLPKRAILIAGGATNTGMIAIQFAKLSGLTVLTTCSPHNFALMKDLGAHATSDYKDTESCIADIKAALQAEGLDKEPMLALDCVGNFGSPEVCAGVLPAGSTYVSVAPPSLPGRDDVTLEFAQGQRVLGDSYTFNGQVIPAYPEVSEPWKAFARLSERLISAGRIRLSPVQVQGGLDKVLETLELLREWKFSATKAVCKV</sequence>
<accession>A0AAW0R0V1</accession>
<dbReference type="InterPro" id="IPR011032">
    <property type="entry name" value="GroES-like_sf"/>
</dbReference>
<evidence type="ECO:0000256" key="2">
    <source>
        <dbReference type="ARBA" id="ARBA00023002"/>
    </source>
</evidence>
<keyword evidence="2" id="KW-0560">Oxidoreductase</keyword>
<dbReference type="Proteomes" id="UP001392437">
    <property type="component" value="Unassembled WGS sequence"/>
</dbReference>
<dbReference type="AlphaFoldDB" id="A0AAW0R0V1"/>
<gene>
    <name evidence="4" type="ORF">PG999_004975</name>
</gene>
<dbReference type="SUPFAM" id="SSF50129">
    <property type="entry name" value="GroES-like"/>
    <property type="match status" value="1"/>
</dbReference>
<dbReference type="InterPro" id="IPR036291">
    <property type="entry name" value="NAD(P)-bd_dom_sf"/>
</dbReference>
<evidence type="ECO:0000313" key="4">
    <source>
        <dbReference type="EMBL" id="KAK8120855.1"/>
    </source>
</evidence>
<dbReference type="EMBL" id="JAQQWP010000004">
    <property type="protein sequence ID" value="KAK8120855.1"/>
    <property type="molecule type" value="Genomic_DNA"/>
</dbReference>
<evidence type="ECO:0000259" key="3">
    <source>
        <dbReference type="SMART" id="SM00829"/>
    </source>
</evidence>
<dbReference type="PANTHER" id="PTHR45348">
    <property type="entry name" value="HYPOTHETICAL OXIDOREDUCTASE (EUROFUNG)"/>
    <property type="match status" value="1"/>
</dbReference>
<feature type="domain" description="Enoyl reductase (ER)" evidence="3">
    <location>
        <begin position="11"/>
        <end position="361"/>
    </location>
</feature>
<comment type="similarity">
    <text evidence="1">Belongs to the zinc-containing alcohol dehydrogenase family.</text>
</comment>
<dbReference type="InterPro" id="IPR047122">
    <property type="entry name" value="Trans-enoyl_RdTase-like"/>
</dbReference>
<dbReference type="InterPro" id="IPR013154">
    <property type="entry name" value="ADH-like_N"/>
</dbReference>
<keyword evidence="5" id="KW-1185">Reference proteome</keyword>
<name>A0AAW0R0V1_9PEZI</name>
<protein>
    <submittedName>
        <fullName evidence="4">Chaperonin 10-like protein</fullName>
    </submittedName>
</protein>
<evidence type="ECO:0000313" key="5">
    <source>
        <dbReference type="Proteomes" id="UP001392437"/>
    </source>
</evidence>
<organism evidence="4 5">
    <name type="scientific">Apiospora kogelbergensis</name>
    <dbReference type="NCBI Taxonomy" id="1337665"/>
    <lineage>
        <taxon>Eukaryota</taxon>
        <taxon>Fungi</taxon>
        <taxon>Dikarya</taxon>
        <taxon>Ascomycota</taxon>
        <taxon>Pezizomycotina</taxon>
        <taxon>Sordariomycetes</taxon>
        <taxon>Xylariomycetidae</taxon>
        <taxon>Amphisphaeriales</taxon>
        <taxon>Apiosporaceae</taxon>
        <taxon>Apiospora</taxon>
    </lineage>
</organism>
<dbReference type="CDD" id="cd08249">
    <property type="entry name" value="enoyl_reductase_like"/>
    <property type="match status" value="1"/>
</dbReference>
<evidence type="ECO:0000256" key="1">
    <source>
        <dbReference type="ARBA" id="ARBA00008072"/>
    </source>
</evidence>
<dbReference type="InterPro" id="IPR013149">
    <property type="entry name" value="ADH-like_C"/>
</dbReference>
<dbReference type="SMART" id="SM00829">
    <property type="entry name" value="PKS_ER"/>
    <property type="match status" value="1"/>
</dbReference>
<dbReference type="PANTHER" id="PTHR45348:SF2">
    <property type="entry name" value="ZINC-TYPE ALCOHOL DEHYDROGENASE-LIKE PROTEIN C2E1P3.01"/>
    <property type="match status" value="1"/>
</dbReference>
<dbReference type="InterPro" id="IPR020843">
    <property type="entry name" value="ER"/>
</dbReference>
<dbReference type="Pfam" id="PF00107">
    <property type="entry name" value="ADH_zinc_N"/>
    <property type="match status" value="1"/>
</dbReference>
<dbReference type="Gene3D" id="3.90.180.10">
    <property type="entry name" value="Medium-chain alcohol dehydrogenases, catalytic domain"/>
    <property type="match status" value="1"/>
</dbReference>
<comment type="caution">
    <text evidence="4">The sequence shown here is derived from an EMBL/GenBank/DDBJ whole genome shotgun (WGS) entry which is preliminary data.</text>
</comment>